<keyword evidence="3" id="KW-1185">Reference proteome</keyword>
<accession>A0A9P6BWJ7</accession>
<evidence type="ECO:0000313" key="2">
    <source>
        <dbReference type="EMBL" id="KAF9440618.1"/>
    </source>
</evidence>
<evidence type="ECO:0000313" key="3">
    <source>
        <dbReference type="Proteomes" id="UP000807342"/>
    </source>
</evidence>
<organism evidence="2 3">
    <name type="scientific">Macrolepiota fuliginosa MF-IS2</name>
    <dbReference type="NCBI Taxonomy" id="1400762"/>
    <lineage>
        <taxon>Eukaryota</taxon>
        <taxon>Fungi</taxon>
        <taxon>Dikarya</taxon>
        <taxon>Basidiomycota</taxon>
        <taxon>Agaricomycotina</taxon>
        <taxon>Agaricomycetes</taxon>
        <taxon>Agaricomycetidae</taxon>
        <taxon>Agaricales</taxon>
        <taxon>Agaricineae</taxon>
        <taxon>Agaricaceae</taxon>
        <taxon>Macrolepiota</taxon>
    </lineage>
</organism>
<dbReference type="AlphaFoldDB" id="A0A9P6BWJ7"/>
<feature type="compositionally biased region" description="Polar residues" evidence="1">
    <location>
        <begin position="84"/>
        <end position="105"/>
    </location>
</feature>
<name>A0A9P6BWJ7_9AGAR</name>
<feature type="compositionally biased region" description="Low complexity" evidence="1">
    <location>
        <begin position="70"/>
        <end position="83"/>
    </location>
</feature>
<protein>
    <submittedName>
        <fullName evidence="2">Uncharacterized protein</fullName>
    </submittedName>
</protein>
<feature type="region of interest" description="Disordered" evidence="1">
    <location>
        <begin position="1"/>
        <end position="29"/>
    </location>
</feature>
<dbReference type="EMBL" id="MU152384">
    <property type="protein sequence ID" value="KAF9440618.1"/>
    <property type="molecule type" value="Genomic_DNA"/>
</dbReference>
<dbReference type="Proteomes" id="UP000807342">
    <property type="component" value="Unassembled WGS sequence"/>
</dbReference>
<comment type="caution">
    <text evidence="2">The sequence shown here is derived from an EMBL/GenBank/DDBJ whole genome shotgun (WGS) entry which is preliminary data.</text>
</comment>
<feature type="region of interest" description="Disordered" evidence="1">
    <location>
        <begin position="52"/>
        <end position="105"/>
    </location>
</feature>
<sequence>MSSSADIPVLVHSDMAAHRPSPHPPKRTWTTLHPALIAHYFIDVEDRICVVSQPPNPHVHTHSHPPYTPTPTLQRQTTQQHPPNQQATPLTVPSPANENLQRAVG</sequence>
<dbReference type="OrthoDB" id="10253878at2759"/>
<gene>
    <name evidence="2" type="ORF">P691DRAFT_780035</name>
</gene>
<reference evidence="2" key="1">
    <citation type="submission" date="2020-11" db="EMBL/GenBank/DDBJ databases">
        <authorList>
            <consortium name="DOE Joint Genome Institute"/>
            <person name="Ahrendt S."/>
            <person name="Riley R."/>
            <person name="Andreopoulos W."/>
            <person name="Labutti K."/>
            <person name="Pangilinan J."/>
            <person name="Ruiz-Duenas F.J."/>
            <person name="Barrasa J.M."/>
            <person name="Sanchez-Garcia M."/>
            <person name="Camarero S."/>
            <person name="Miyauchi S."/>
            <person name="Serrano A."/>
            <person name="Linde D."/>
            <person name="Babiker R."/>
            <person name="Drula E."/>
            <person name="Ayuso-Fernandez I."/>
            <person name="Pacheco R."/>
            <person name="Padilla G."/>
            <person name="Ferreira P."/>
            <person name="Barriuso J."/>
            <person name="Kellner H."/>
            <person name="Castanera R."/>
            <person name="Alfaro M."/>
            <person name="Ramirez L."/>
            <person name="Pisabarro A.G."/>
            <person name="Kuo A."/>
            <person name="Tritt A."/>
            <person name="Lipzen A."/>
            <person name="He G."/>
            <person name="Yan M."/>
            <person name="Ng V."/>
            <person name="Cullen D."/>
            <person name="Martin F."/>
            <person name="Rosso M.-N."/>
            <person name="Henrissat B."/>
            <person name="Hibbett D."/>
            <person name="Martinez A.T."/>
            <person name="Grigoriev I.V."/>
        </authorList>
    </citation>
    <scope>NUCLEOTIDE SEQUENCE</scope>
    <source>
        <strain evidence="2">MF-IS2</strain>
    </source>
</reference>
<proteinExistence type="predicted"/>
<evidence type="ECO:0000256" key="1">
    <source>
        <dbReference type="SAM" id="MobiDB-lite"/>
    </source>
</evidence>